<dbReference type="InterPro" id="IPR012310">
    <property type="entry name" value="DNA_ligase_ATP-dep_cent"/>
</dbReference>
<dbReference type="Proteomes" id="UP001501637">
    <property type="component" value="Unassembled WGS sequence"/>
</dbReference>
<dbReference type="EMBL" id="BAAAUG010000013">
    <property type="protein sequence ID" value="GAA3085186.1"/>
    <property type="molecule type" value="Genomic_DNA"/>
</dbReference>
<evidence type="ECO:0000313" key="4">
    <source>
        <dbReference type="Proteomes" id="UP001501637"/>
    </source>
</evidence>
<comment type="caution">
    <text evidence="3">The sequence shown here is derived from an EMBL/GenBank/DDBJ whole genome shotgun (WGS) entry which is preliminary data.</text>
</comment>
<dbReference type="SUPFAM" id="SSF56091">
    <property type="entry name" value="DNA ligase/mRNA capping enzyme, catalytic domain"/>
    <property type="match status" value="1"/>
</dbReference>
<accession>A0ABP6M717</accession>
<dbReference type="Pfam" id="PF01068">
    <property type="entry name" value="DNA_ligase_A_M"/>
    <property type="match status" value="1"/>
</dbReference>
<feature type="domain" description="ATP-dependent DNA ligase family profile" evidence="2">
    <location>
        <begin position="12"/>
        <end position="101"/>
    </location>
</feature>
<name>A0ABP6M717_9ACTN</name>
<dbReference type="Gene3D" id="3.30.470.30">
    <property type="entry name" value="DNA ligase/mRNA capping enzyme"/>
    <property type="match status" value="1"/>
</dbReference>
<dbReference type="Gene3D" id="3.30.1490.70">
    <property type="match status" value="1"/>
</dbReference>
<protein>
    <recommendedName>
        <fullName evidence="2">ATP-dependent DNA ligase family profile domain-containing protein</fullName>
    </recommendedName>
</protein>
<reference evidence="4" key="1">
    <citation type="journal article" date="2019" name="Int. J. Syst. Evol. Microbiol.">
        <title>The Global Catalogue of Microorganisms (GCM) 10K type strain sequencing project: providing services to taxonomists for standard genome sequencing and annotation.</title>
        <authorList>
            <consortium name="The Broad Institute Genomics Platform"/>
            <consortium name="The Broad Institute Genome Sequencing Center for Infectious Disease"/>
            <person name="Wu L."/>
            <person name="Ma J."/>
        </authorList>
    </citation>
    <scope>NUCLEOTIDE SEQUENCE [LARGE SCALE GENOMIC DNA]</scope>
    <source>
        <strain evidence="4">JCM 9092</strain>
    </source>
</reference>
<keyword evidence="4" id="KW-1185">Reference proteome</keyword>
<proteinExistence type="predicted"/>
<sequence length="205" mass="21740">MLARPVGAMPRQPDLQYDAKGDGYGAIVFARPGAPHLQSRNGSDLGPAFPEITRAAAGLAEHGTVVLDGELVVHEGGRLGFGLLQARARCRGRSAVEASARNPAHLIFPVKSRVLTPYRSASESRCARMRRRHAAIIRTAVLGEGAVWPTWRKGSARDEGRADWWQSAGRAGFAASPGDRGRGPAIARRMGQLRAADDAGGSGSQ</sequence>
<evidence type="ECO:0000259" key="2">
    <source>
        <dbReference type="Pfam" id="PF01068"/>
    </source>
</evidence>
<gene>
    <name evidence="3" type="ORF">GCM10010449_06190</name>
</gene>
<evidence type="ECO:0000313" key="3">
    <source>
        <dbReference type="EMBL" id="GAA3085186.1"/>
    </source>
</evidence>
<organism evidence="3 4">
    <name type="scientific">Streptomyces rectiviolaceus</name>
    <dbReference type="NCBI Taxonomy" id="332591"/>
    <lineage>
        <taxon>Bacteria</taxon>
        <taxon>Bacillati</taxon>
        <taxon>Actinomycetota</taxon>
        <taxon>Actinomycetes</taxon>
        <taxon>Kitasatosporales</taxon>
        <taxon>Streptomycetaceae</taxon>
        <taxon>Streptomyces</taxon>
    </lineage>
</organism>
<feature type="region of interest" description="Disordered" evidence="1">
    <location>
        <begin position="172"/>
        <end position="205"/>
    </location>
</feature>
<evidence type="ECO:0000256" key="1">
    <source>
        <dbReference type="SAM" id="MobiDB-lite"/>
    </source>
</evidence>